<evidence type="ECO:0000256" key="2">
    <source>
        <dbReference type="ARBA" id="ARBA00006772"/>
    </source>
</evidence>
<evidence type="ECO:0000313" key="8">
    <source>
        <dbReference type="EMBL" id="KAH8041228.1"/>
    </source>
</evidence>
<protein>
    <recommendedName>
        <fullName evidence="10">Transmembrane protein</fullName>
    </recommendedName>
</protein>
<feature type="transmembrane region" description="Helical" evidence="7">
    <location>
        <begin position="825"/>
        <end position="848"/>
    </location>
</feature>
<gene>
    <name evidence="8" type="ORF">HPB51_014376</name>
</gene>
<reference evidence="8" key="2">
    <citation type="submission" date="2021-09" db="EMBL/GenBank/DDBJ databases">
        <authorList>
            <person name="Jia N."/>
            <person name="Wang J."/>
            <person name="Shi W."/>
            <person name="Du L."/>
            <person name="Sun Y."/>
            <person name="Zhan W."/>
            <person name="Jiang J."/>
            <person name="Wang Q."/>
            <person name="Zhang B."/>
            <person name="Ji P."/>
            <person name="Sakyi L.B."/>
            <person name="Cui X."/>
            <person name="Yuan T."/>
            <person name="Jiang B."/>
            <person name="Yang W."/>
            <person name="Lam T.T.-Y."/>
            <person name="Chang Q."/>
            <person name="Ding S."/>
            <person name="Wang X."/>
            <person name="Zhu J."/>
            <person name="Ruan X."/>
            <person name="Zhao L."/>
            <person name="Wei J."/>
            <person name="Que T."/>
            <person name="Du C."/>
            <person name="Cheng J."/>
            <person name="Dai P."/>
            <person name="Han X."/>
            <person name="Huang E."/>
            <person name="Gao Y."/>
            <person name="Liu J."/>
            <person name="Shao H."/>
            <person name="Ye R."/>
            <person name="Li L."/>
            <person name="Wei W."/>
            <person name="Wang X."/>
            <person name="Wang C."/>
            <person name="Huo Q."/>
            <person name="Li W."/>
            <person name="Guo W."/>
            <person name="Chen H."/>
            <person name="Chen S."/>
            <person name="Zhou L."/>
            <person name="Zhou L."/>
            <person name="Ni X."/>
            <person name="Tian J."/>
            <person name="Zhou Y."/>
            <person name="Sheng Y."/>
            <person name="Liu T."/>
            <person name="Pan Y."/>
            <person name="Xia L."/>
            <person name="Li J."/>
            <person name="Zhao F."/>
            <person name="Cao W."/>
        </authorList>
    </citation>
    <scope>NUCLEOTIDE SEQUENCE</scope>
    <source>
        <strain evidence="8">Rmic-2018</strain>
        <tissue evidence="8">Larvae</tissue>
    </source>
</reference>
<feature type="transmembrane region" description="Helical" evidence="7">
    <location>
        <begin position="616"/>
        <end position="636"/>
    </location>
</feature>
<feature type="transmembrane region" description="Helical" evidence="7">
    <location>
        <begin position="786"/>
        <end position="805"/>
    </location>
</feature>
<keyword evidence="3 7" id="KW-0812">Transmembrane</keyword>
<feature type="region of interest" description="Disordered" evidence="6">
    <location>
        <begin position="262"/>
        <end position="306"/>
    </location>
</feature>
<dbReference type="GO" id="GO:0015137">
    <property type="term" value="F:citrate transmembrane transporter activity"/>
    <property type="evidence" value="ECO:0007669"/>
    <property type="project" value="TreeGrafter"/>
</dbReference>
<evidence type="ECO:0000313" key="9">
    <source>
        <dbReference type="Proteomes" id="UP000821866"/>
    </source>
</evidence>
<reference evidence="8" key="1">
    <citation type="journal article" date="2020" name="Cell">
        <title>Large-Scale Comparative Analyses of Tick Genomes Elucidate Their Genetic Diversity and Vector Capacities.</title>
        <authorList>
            <consortium name="Tick Genome and Microbiome Consortium (TIGMIC)"/>
            <person name="Jia N."/>
            <person name="Wang J."/>
            <person name="Shi W."/>
            <person name="Du L."/>
            <person name="Sun Y."/>
            <person name="Zhan W."/>
            <person name="Jiang J.F."/>
            <person name="Wang Q."/>
            <person name="Zhang B."/>
            <person name="Ji P."/>
            <person name="Bell-Sakyi L."/>
            <person name="Cui X.M."/>
            <person name="Yuan T.T."/>
            <person name="Jiang B.G."/>
            <person name="Yang W.F."/>
            <person name="Lam T.T."/>
            <person name="Chang Q.C."/>
            <person name="Ding S.J."/>
            <person name="Wang X.J."/>
            <person name="Zhu J.G."/>
            <person name="Ruan X.D."/>
            <person name="Zhao L."/>
            <person name="Wei J.T."/>
            <person name="Ye R.Z."/>
            <person name="Que T.C."/>
            <person name="Du C.H."/>
            <person name="Zhou Y.H."/>
            <person name="Cheng J.X."/>
            <person name="Dai P.F."/>
            <person name="Guo W.B."/>
            <person name="Han X.H."/>
            <person name="Huang E.J."/>
            <person name="Li L.F."/>
            <person name="Wei W."/>
            <person name="Gao Y.C."/>
            <person name="Liu J.Z."/>
            <person name="Shao H.Z."/>
            <person name="Wang X."/>
            <person name="Wang C.C."/>
            <person name="Yang T.C."/>
            <person name="Huo Q.B."/>
            <person name="Li W."/>
            <person name="Chen H.Y."/>
            <person name="Chen S.E."/>
            <person name="Zhou L.G."/>
            <person name="Ni X.B."/>
            <person name="Tian J.H."/>
            <person name="Sheng Y."/>
            <person name="Liu T."/>
            <person name="Pan Y.S."/>
            <person name="Xia L.Y."/>
            <person name="Li J."/>
            <person name="Zhao F."/>
            <person name="Cao W.C."/>
        </authorList>
    </citation>
    <scope>NUCLEOTIDE SEQUENCE</scope>
    <source>
        <strain evidence="8">Rmic-2018</strain>
    </source>
</reference>
<keyword evidence="5 7" id="KW-0472">Membrane</keyword>
<dbReference type="AlphaFoldDB" id="A0A9J6F3T8"/>
<feature type="region of interest" description="Disordered" evidence="6">
    <location>
        <begin position="177"/>
        <end position="224"/>
    </location>
</feature>
<feature type="transmembrane region" description="Helical" evidence="7">
    <location>
        <begin position="706"/>
        <end position="731"/>
    </location>
</feature>
<dbReference type="GO" id="GO:0005886">
    <property type="term" value="C:plasma membrane"/>
    <property type="evidence" value="ECO:0007669"/>
    <property type="project" value="TreeGrafter"/>
</dbReference>
<evidence type="ECO:0000256" key="6">
    <source>
        <dbReference type="SAM" id="MobiDB-lite"/>
    </source>
</evidence>
<proteinExistence type="inferred from homology"/>
<accession>A0A9J6F3T8</accession>
<evidence type="ECO:0000256" key="4">
    <source>
        <dbReference type="ARBA" id="ARBA00022989"/>
    </source>
</evidence>
<comment type="caution">
    <text evidence="8">The sequence shown here is derived from an EMBL/GenBank/DDBJ whole genome shotgun (WGS) entry which is preliminary data.</text>
</comment>
<evidence type="ECO:0000256" key="5">
    <source>
        <dbReference type="ARBA" id="ARBA00023136"/>
    </source>
</evidence>
<feature type="compositionally biased region" description="Polar residues" evidence="6">
    <location>
        <begin position="363"/>
        <end position="394"/>
    </location>
</feature>
<sequence length="913" mass="100187">MSCRDGSAIKTSHCFIVATVYISRGTFRTDAMNFLLHDTHAECLQEVSVIVTRDSNVNPRVLTASILFATAFLGDETTVFFRLCLHIIQRCGVRLQPLYFYMQSLVLALSLLLPSNLILIFSIVFIERFVTTVHNEIVGSDQRSVVRIETVSPSPSLEDDALRPRWRRRSSTMLPDRRARSVSLDSEVPSDASGNSSLVKQGLSHVPTPAPTHQPLDTPRLIERRSPRKTSFAAFIQPWRACDDDDNWSRYLPVRHIRSSSMLNKPPSSILKHSPSPPPSSSSRSCPGFLPVPSSSQWTVTSKTEELNGSISPVEFLSAAPSRQSPPNTNASHDTATGELRAVPTTQVIPSPPEVFGHQRITSATLNSSDTANSSTAREGYVASSTHRPSSSTMDALKTPSLKARDEEPGSPSTKLQPKASVKHGHGRQAVSLHKSRHRKRSVPANNNKRRSNAMDETRQGSLGTSTQKNEVMPPPPKPPVLAENPDPAPEPVQGSRASQPEAPEAKQPEVRGVLKKRTSQPVSSAFAYDGQLVGRSPEHAAPFENDGGAIWTPAGVLLMAGTELPTAGRRSIQRSSMSDMKTPSEKGSSSVLTRSEQLTLSGRVRTHEDQCPVNWLRWFAVSLPVTVICCAISWASIYRNSLISYDDSIDEQTNRDMSKCALVRHKNMKRHTIREALLFYWLVGIPVASSAYANQQPGRYLEGPFLGLTLLALSVAPGPAWRHCWSLRLLCWKDLRSRMPWDILLMLGSVMALSRTVEECRLVEVGLEKLDDQFWAQRSVKSSQFILVSVAAVLSEIVVGDTLARSMATTVVRVAVVTETPISFYVVPVSLAASLNVMLPVSLPLLVMREYLKANGAQMLAYGVLLKCVAILVIFISMNTVGLVLFQSDQPPAAHAIYAIRNATDADRAGIL</sequence>
<feature type="transmembrane region" description="Helical" evidence="7">
    <location>
        <begin position="105"/>
        <end position="126"/>
    </location>
</feature>
<dbReference type="Pfam" id="PF00939">
    <property type="entry name" value="Na_sulph_symp"/>
    <property type="match status" value="1"/>
</dbReference>
<feature type="region of interest" description="Disordered" evidence="6">
    <location>
        <begin position="568"/>
        <end position="594"/>
    </location>
</feature>
<dbReference type="InterPro" id="IPR001898">
    <property type="entry name" value="SLC13A/DASS"/>
</dbReference>
<feature type="transmembrane region" description="Helical" evidence="7">
    <location>
        <begin position="860"/>
        <end position="879"/>
    </location>
</feature>
<dbReference type="PANTHER" id="PTHR10283">
    <property type="entry name" value="SOLUTE CARRIER FAMILY 13 MEMBER"/>
    <property type="match status" value="1"/>
</dbReference>
<dbReference type="EMBL" id="JABSTU010000001">
    <property type="protein sequence ID" value="KAH8041228.1"/>
    <property type="molecule type" value="Genomic_DNA"/>
</dbReference>
<keyword evidence="9" id="KW-1185">Reference proteome</keyword>
<dbReference type="PANTHER" id="PTHR10283:SF82">
    <property type="entry name" value="SOLUTE CARRIER FAMILY 13 MEMBER 2"/>
    <property type="match status" value="1"/>
</dbReference>
<feature type="region of interest" description="Disordered" evidence="6">
    <location>
        <begin position="363"/>
        <end position="524"/>
    </location>
</feature>
<evidence type="ECO:0000256" key="1">
    <source>
        <dbReference type="ARBA" id="ARBA00004141"/>
    </source>
</evidence>
<feature type="compositionally biased region" description="Basic residues" evidence="6">
    <location>
        <begin position="434"/>
        <end position="452"/>
    </location>
</feature>
<evidence type="ECO:0000256" key="7">
    <source>
        <dbReference type="SAM" id="Phobius"/>
    </source>
</evidence>
<keyword evidence="4 7" id="KW-1133">Transmembrane helix</keyword>
<comment type="similarity">
    <text evidence="2">Belongs to the SLC13A/DASS transporter (TC 2.A.47) family. NADC subfamily.</text>
</comment>
<evidence type="ECO:0008006" key="10">
    <source>
        <dbReference type="Google" id="ProtNLM"/>
    </source>
</evidence>
<dbReference type="GO" id="GO:0015141">
    <property type="term" value="F:succinate transmembrane transporter activity"/>
    <property type="evidence" value="ECO:0007669"/>
    <property type="project" value="TreeGrafter"/>
</dbReference>
<dbReference type="Proteomes" id="UP000821866">
    <property type="component" value="Chromosome 1"/>
</dbReference>
<comment type="subcellular location">
    <subcellularLocation>
        <location evidence="1">Membrane</location>
        <topology evidence="1">Multi-pass membrane protein</topology>
    </subcellularLocation>
</comment>
<name>A0A9J6F3T8_RHIMP</name>
<feature type="compositionally biased region" description="Polar residues" evidence="6">
    <location>
        <begin position="293"/>
        <end position="306"/>
    </location>
</feature>
<feature type="compositionally biased region" description="Polar residues" evidence="6">
    <location>
        <begin position="460"/>
        <end position="470"/>
    </location>
</feature>
<feature type="transmembrane region" description="Helical" evidence="7">
    <location>
        <begin position="677"/>
        <end position="694"/>
    </location>
</feature>
<evidence type="ECO:0000256" key="3">
    <source>
        <dbReference type="ARBA" id="ARBA00022692"/>
    </source>
</evidence>
<feature type="compositionally biased region" description="Polar residues" evidence="6">
    <location>
        <begin position="574"/>
        <end position="594"/>
    </location>
</feature>
<organism evidence="8 9">
    <name type="scientific">Rhipicephalus microplus</name>
    <name type="common">Cattle tick</name>
    <name type="synonym">Boophilus microplus</name>
    <dbReference type="NCBI Taxonomy" id="6941"/>
    <lineage>
        <taxon>Eukaryota</taxon>
        <taxon>Metazoa</taxon>
        <taxon>Ecdysozoa</taxon>
        <taxon>Arthropoda</taxon>
        <taxon>Chelicerata</taxon>
        <taxon>Arachnida</taxon>
        <taxon>Acari</taxon>
        <taxon>Parasitiformes</taxon>
        <taxon>Ixodida</taxon>
        <taxon>Ixodoidea</taxon>
        <taxon>Ixodidae</taxon>
        <taxon>Rhipicephalinae</taxon>
        <taxon>Rhipicephalus</taxon>
        <taxon>Boophilus</taxon>
    </lineage>
</organism>